<organism evidence="7 8">
    <name type="scientific">Natronospira elongata</name>
    <dbReference type="NCBI Taxonomy" id="3110268"/>
    <lineage>
        <taxon>Bacteria</taxon>
        <taxon>Pseudomonadati</taxon>
        <taxon>Pseudomonadota</taxon>
        <taxon>Gammaproteobacteria</taxon>
        <taxon>Natronospirales</taxon>
        <taxon>Natronospiraceae</taxon>
        <taxon>Natronospira</taxon>
    </lineage>
</organism>
<keyword evidence="2" id="KW-0175">Coiled coil</keyword>
<proteinExistence type="inferred from homology"/>
<evidence type="ECO:0000259" key="4">
    <source>
        <dbReference type="Pfam" id="PF25954"/>
    </source>
</evidence>
<sequence>MLSACADNGDSNGNDDDNRPAERQTPIAAVEVTPRDLSRQISLSAAVEPYTRIRLASRASGLVQTVFVEEGDRVEAGALLAQLDMSEEEAELERASARREEAELEYERTASLLERGDVTEVEYQRARTELRAARSEVLLWETRLEFGRILAPRDAVISDRLIEPGEAVSAQDALFELVDMTRLVLRPGVSELDVVHLSQGQAVPVSLDAMPDNPFEGEIRRIFPTAESGSRLIRVEVSLPEEAADAGVRPGFLARIRLAVDRRPDALAVPASAIGEEDDKRYVYVVRDDRLHHRTVETGVTRGNWTEIQSGLEEGDIVLATNPIEMSDGQAVNIVGWRG</sequence>
<accession>A0AAP6JE66</accession>
<dbReference type="NCBIfam" id="TIGR01730">
    <property type="entry name" value="RND_mfp"/>
    <property type="match status" value="1"/>
</dbReference>
<dbReference type="Pfam" id="PF25954">
    <property type="entry name" value="Beta-barrel_RND_2"/>
    <property type="match status" value="1"/>
</dbReference>
<comment type="caution">
    <text evidence="7">The sequence shown here is derived from an EMBL/GenBank/DDBJ whole genome shotgun (WGS) entry which is preliminary data.</text>
</comment>
<reference evidence="7 8" key="1">
    <citation type="submission" date="2023-12" db="EMBL/GenBank/DDBJ databases">
        <title>Whole-genome sequencing of halo(alkali)philic microorganisms from hypersaline lakes.</title>
        <authorList>
            <person name="Sorokin D.Y."/>
            <person name="Merkel A.Y."/>
            <person name="Messina E."/>
            <person name="Yakimov M."/>
        </authorList>
    </citation>
    <scope>NUCLEOTIDE SEQUENCE [LARGE SCALE GENOMIC DNA]</scope>
    <source>
        <strain evidence="7 8">AB-CW1</strain>
    </source>
</reference>
<dbReference type="EMBL" id="JAYGII010000005">
    <property type="protein sequence ID" value="MEA5444932.1"/>
    <property type="molecule type" value="Genomic_DNA"/>
</dbReference>
<dbReference type="Gene3D" id="1.10.287.470">
    <property type="entry name" value="Helix hairpin bin"/>
    <property type="match status" value="1"/>
</dbReference>
<dbReference type="Gene3D" id="2.40.50.100">
    <property type="match status" value="1"/>
</dbReference>
<dbReference type="GO" id="GO:1990281">
    <property type="term" value="C:efflux pump complex"/>
    <property type="evidence" value="ECO:0007669"/>
    <property type="project" value="TreeGrafter"/>
</dbReference>
<keyword evidence="8" id="KW-1185">Reference proteome</keyword>
<dbReference type="InterPro" id="IPR058637">
    <property type="entry name" value="YknX-like_C"/>
</dbReference>
<evidence type="ECO:0000256" key="1">
    <source>
        <dbReference type="ARBA" id="ARBA00009477"/>
    </source>
</evidence>
<comment type="similarity">
    <text evidence="1">Belongs to the membrane fusion protein (MFP) (TC 8.A.1) family.</text>
</comment>
<gene>
    <name evidence="7" type="ORF">VCB98_03765</name>
</gene>
<evidence type="ECO:0000313" key="8">
    <source>
        <dbReference type="Proteomes" id="UP001302316"/>
    </source>
</evidence>
<dbReference type="InterPro" id="IPR058647">
    <property type="entry name" value="BSH_CzcB-like"/>
</dbReference>
<dbReference type="Proteomes" id="UP001302316">
    <property type="component" value="Unassembled WGS sequence"/>
</dbReference>
<feature type="region of interest" description="Disordered" evidence="3">
    <location>
        <begin position="1"/>
        <end position="28"/>
    </location>
</feature>
<dbReference type="InterPro" id="IPR058792">
    <property type="entry name" value="Beta-barrel_RND_2"/>
</dbReference>
<dbReference type="Gene3D" id="2.40.420.20">
    <property type="match status" value="1"/>
</dbReference>
<evidence type="ECO:0000259" key="6">
    <source>
        <dbReference type="Pfam" id="PF25989"/>
    </source>
</evidence>
<dbReference type="RefSeq" id="WP_346050670.1">
    <property type="nucleotide sequence ID" value="NZ_JAYGII010000005.1"/>
</dbReference>
<dbReference type="AlphaFoldDB" id="A0AAP6JE66"/>
<dbReference type="InterPro" id="IPR006143">
    <property type="entry name" value="RND_pump_MFP"/>
</dbReference>
<feature type="domain" description="CzcB-like barrel-sandwich hybrid" evidence="5">
    <location>
        <begin position="55"/>
        <end position="179"/>
    </location>
</feature>
<feature type="domain" description="CusB-like beta-barrel" evidence="4">
    <location>
        <begin position="189"/>
        <end position="259"/>
    </location>
</feature>
<dbReference type="Pfam" id="PF25989">
    <property type="entry name" value="YknX_C"/>
    <property type="match status" value="1"/>
</dbReference>
<evidence type="ECO:0000256" key="3">
    <source>
        <dbReference type="SAM" id="MobiDB-lite"/>
    </source>
</evidence>
<name>A0AAP6JE66_9GAMM</name>
<protein>
    <submittedName>
        <fullName evidence="7">Efflux RND transporter periplasmic adaptor subunit</fullName>
    </submittedName>
</protein>
<evidence type="ECO:0000313" key="7">
    <source>
        <dbReference type="EMBL" id="MEA5444932.1"/>
    </source>
</evidence>
<dbReference type="Pfam" id="PF25973">
    <property type="entry name" value="BSH_CzcB"/>
    <property type="match status" value="1"/>
</dbReference>
<feature type="domain" description="YknX-like C-terminal permuted SH3-like" evidence="6">
    <location>
        <begin position="266"/>
        <end position="333"/>
    </location>
</feature>
<dbReference type="PANTHER" id="PTHR30469">
    <property type="entry name" value="MULTIDRUG RESISTANCE PROTEIN MDTA"/>
    <property type="match status" value="1"/>
</dbReference>
<dbReference type="Gene3D" id="2.40.30.170">
    <property type="match status" value="1"/>
</dbReference>
<evidence type="ECO:0000256" key="2">
    <source>
        <dbReference type="SAM" id="Coils"/>
    </source>
</evidence>
<evidence type="ECO:0000259" key="5">
    <source>
        <dbReference type="Pfam" id="PF25973"/>
    </source>
</evidence>
<dbReference type="SUPFAM" id="SSF111369">
    <property type="entry name" value="HlyD-like secretion proteins"/>
    <property type="match status" value="1"/>
</dbReference>
<feature type="coiled-coil region" evidence="2">
    <location>
        <begin position="78"/>
        <end position="112"/>
    </location>
</feature>
<dbReference type="GO" id="GO:0015562">
    <property type="term" value="F:efflux transmembrane transporter activity"/>
    <property type="evidence" value="ECO:0007669"/>
    <property type="project" value="TreeGrafter"/>
</dbReference>